<keyword evidence="2" id="KW-1185">Reference proteome</keyword>
<organism evidence="1 2">
    <name type="scientific">Symbiochloris irregularis</name>
    <dbReference type="NCBI Taxonomy" id="706552"/>
    <lineage>
        <taxon>Eukaryota</taxon>
        <taxon>Viridiplantae</taxon>
        <taxon>Chlorophyta</taxon>
        <taxon>core chlorophytes</taxon>
        <taxon>Trebouxiophyceae</taxon>
        <taxon>Trebouxiales</taxon>
        <taxon>Trebouxiaceae</taxon>
        <taxon>Symbiochloris</taxon>
    </lineage>
</organism>
<accession>A0AAW1NYY0</accession>
<gene>
    <name evidence="1" type="ORF">WJX73_006131</name>
</gene>
<dbReference type="Proteomes" id="UP001465755">
    <property type="component" value="Unassembled WGS sequence"/>
</dbReference>
<proteinExistence type="predicted"/>
<evidence type="ECO:0000313" key="1">
    <source>
        <dbReference type="EMBL" id="KAK9799336.1"/>
    </source>
</evidence>
<evidence type="ECO:0000313" key="2">
    <source>
        <dbReference type="Proteomes" id="UP001465755"/>
    </source>
</evidence>
<reference evidence="1 2" key="1">
    <citation type="journal article" date="2024" name="Nat. Commun.">
        <title>Phylogenomics reveals the evolutionary origins of lichenization in chlorophyte algae.</title>
        <authorList>
            <person name="Puginier C."/>
            <person name="Libourel C."/>
            <person name="Otte J."/>
            <person name="Skaloud P."/>
            <person name="Haon M."/>
            <person name="Grisel S."/>
            <person name="Petersen M."/>
            <person name="Berrin J.G."/>
            <person name="Delaux P.M."/>
            <person name="Dal Grande F."/>
            <person name="Keller J."/>
        </authorList>
    </citation>
    <scope>NUCLEOTIDE SEQUENCE [LARGE SCALE GENOMIC DNA]</scope>
    <source>
        <strain evidence="1 2">SAG 2036</strain>
    </source>
</reference>
<sequence>MAGLTQGNPDDNQRSSEDNQKLLQYDIEARLKKHAAKSLNKDSAWVEDRVAKLSELLPDLMRRVDTMKANVFLILVANCELEQLREALSSGQDVELLVAREPYLLAVDIHEVIMQLSNLRELDANGGPIGFLANRPRSPLPNIAYTKTVLQLVKLPSGLAADLTNRPCAV</sequence>
<comment type="caution">
    <text evidence="1">The sequence shown here is derived from an EMBL/GenBank/DDBJ whole genome shotgun (WGS) entry which is preliminary data.</text>
</comment>
<dbReference type="AlphaFoldDB" id="A0AAW1NYY0"/>
<name>A0AAW1NYY0_9CHLO</name>
<dbReference type="EMBL" id="JALJOQ010000091">
    <property type="protein sequence ID" value="KAK9799336.1"/>
    <property type="molecule type" value="Genomic_DNA"/>
</dbReference>
<protein>
    <submittedName>
        <fullName evidence="1">Uncharacterized protein</fullName>
    </submittedName>
</protein>